<feature type="domain" description="Amidohydrolase-related" evidence="1">
    <location>
        <begin position="132"/>
        <end position="375"/>
    </location>
</feature>
<dbReference type="Pfam" id="PF01979">
    <property type="entry name" value="Amidohydro_1"/>
    <property type="match status" value="1"/>
</dbReference>
<reference evidence="2 3" key="1">
    <citation type="submission" date="2020-09" db="EMBL/GenBank/DDBJ databases">
        <title>Sinomicrobium weinanense sp. nov., a halophilic bacteria isolated from saline-alkali soil.</title>
        <authorList>
            <person name="Wu P."/>
            <person name="Ren H."/>
            <person name="Mei Y."/>
            <person name="Liang Y."/>
            <person name="Chen Z."/>
        </authorList>
    </citation>
    <scope>NUCLEOTIDE SEQUENCE [LARGE SCALE GENOMIC DNA]</scope>
    <source>
        <strain evidence="2 3">FJxs</strain>
    </source>
</reference>
<dbReference type="PANTHER" id="PTHR43135:SF3">
    <property type="entry name" value="ALPHA-D-RIBOSE 1-METHYLPHOSPHONATE 5-TRIPHOSPHATE DIPHOSPHATASE"/>
    <property type="match status" value="1"/>
</dbReference>
<protein>
    <submittedName>
        <fullName evidence="2">Amidohydrolase family protein</fullName>
    </submittedName>
</protein>
<dbReference type="Gene3D" id="3.20.20.140">
    <property type="entry name" value="Metal-dependent hydrolases"/>
    <property type="match status" value="2"/>
</dbReference>
<evidence type="ECO:0000313" key="2">
    <source>
        <dbReference type="EMBL" id="MBC9798074.1"/>
    </source>
</evidence>
<gene>
    <name evidence="2" type="ORF">IBL28_19040</name>
</gene>
<organism evidence="2 3">
    <name type="scientific">Sinomicrobium weinanense</name>
    <dbReference type="NCBI Taxonomy" id="2842200"/>
    <lineage>
        <taxon>Bacteria</taxon>
        <taxon>Pseudomonadati</taxon>
        <taxon>Bacteroidota</taxon>
        <taxon>Flavobacteriia</taxon>
        <taxon>Flavobacteriales</taxon>
        <taxon>Flavobacteriaceae</taxon>
        <taxon>Sinomicrobium</taxon>
    </lineage>
</organism>
<dbReference type="InterPro" id="IPR006680">
    <property type="entry name" value="Amidohydro-rel"/>
</dbReference>
<dbReference type="SUPFAM" id="SSF51338">
    <property type="entry name" value="Composite domain of metallo-dependent hydrolases"/>
    <property type="match status" value="1"/>
</dbReference>
<evidence type="ECO:0000313" key="3">
    <source>
        <dbReference type="Proteomes" id="UP000653730"/>
    </source>
</evidence>
<evidence type="ECO:0000259" key="1">
    <source>
        <dbReference type="Pfam" id="PF01979"/>
    </source>
</evidence>
<keyword evidence="3" id="KW-1185">Reference proteome</keyword>
<dbReference type="PANTHER" id="PTHR43135">
    <property type="entry name" value="ALPHA-D-RIBOSE 1-METHYLPHOSPHONATE 5-TRIPHOSPHATE DIPHOSPHATASE"/>
    <property type="match status" value="1"/>
</dbReference>
<dbReference type="InterPro" id="IPR051781">
    <property type="entry name" value="Metallo-dep_Hydrolase"/>
</dbReference>
<dbReference type="SUPFAM" id="SSF51556">
    <property type="entry name" value="Metallo-dependent hydrolases"/>
    <property type="match status" value="1"/>
</dbReference>
<accession>A0A926JVH6</accession>
<proteinExistence type="predicted"/>
<dbReference type="InterPro" id="IPR011059">
    <property type="entry name" value="Metal-dep_hydrolase_composite"/>
</dbReference>
<name>A0A926JVH6_9FLAO</name>
<sequence>MIREGKIKQVDKFSKIKKNKRTRVINGKDKFLMPGLADMHVHMPELEKIDTLLLMNIAAGVTHIRVMNSKVPQKEIKERIASGQLESPKIYYSHIIKRDETYSGPEADSLMVTIKNQDISFIKLFSLSDESTFDNLVRSAQKYNITICGHYPTYQNEGKTVMVEMEKVLKNKYKSIEHLAGYNGFETNEQLQEAVLLTKKYQVYNCPTLDWDIMAYDLQYPELYKKRLTYRMLPSKYIQKWESRYAEAIDKAGGSDKVTVARDKYKEQFKRKQYILKKLYENDCILLIGGDAGNHFQADGFNVYEEMINWSRIGVDNYTILKSATTNPAMFFNKNGQWGTVETGKDADLVILAKNPLENIENIATITVTITNGKVFHQKKLLEKIIR</sequence>
<dbReference type="InterPro" id="IPR032466">
    <property type="entry name" value="Metal_Hydrolase"/>
</dbReference>
<comment type="caution">
    <text evidence="2">The sequence shown here is derived from an EMBL/GenBank/DDBJ whole genome shotgun (WGS) entry which is preliminary data.</text>
</comment>
<dbReference type="GO" id="GO:0016810">
    <property type="term" value="F:hydrolase activity, acting on carbon-nitrogen (but not peptide) bonds"/>
    <property type="evidence" value="ECO:0007669"/>
    <property type="project" value="InterPro"/>
</dbReference>
<dbReference type="Gene3D" id="2.30.40.10">
    <property type="entry name" value="Urease, subunit C, domain 1"/>
    <property type="match status" value="2"/>
</dbReference>
<dbReference type="Proteomes" id="UP000653730">
    <property type="component" value="Unassembled WGS sequence"/>
</dbReference>
<dbReference type="AlphaFoldDB" id="A0A926JVH6"/>
<dbReference type="EMBL" id="JACVDC010000087">
    <property type="protein sequence ID" value="MBC9798074.1"/>
    <property type="molecule type" value="Genomic_DNA"/>
</dbReference>